<organism evidence="1 2">
    <name type="scientific">Rothia terrae</name>
    <dbReference type="NCBI Taxonomy" id="396015"/>
    <lineage>
        <taxon>Bacteria</taxon>
        <taxon>Bacillati</taxon>
        <taxon>Actinomycetota</taxon>
        <taxon>Actinomycetes</taxon>
        <taxon>Micrococcales</taxon>
        <taxon>Micrococcaceae</taxon>
        <taxon>Rothia</taxon>
    </lineage>
</organism>
<evidence type="ECO:0000313" key="1">
    <source>
        <dbReference type="EMBL" id="QOW64709.1"/>
    </source>
</evidence>
<evidence type="ECO:0000313" key="2">
    <source>
        <dbReference type="Proteomes" id="UP000516404"/>
    </source>
</evidence>
<dbReference type="Proteomes" id="UP000516404">
    <property type="component" value="Plasmid p1"/>
</dbReference>
<dbReference type="AlphaFoldDB" id="A0A7S6WX42"/>
<sequence length="150" mass="16629">MSWIITDDSGVSDLWTSLIEDLREEYLSALEMIFLEKQITGSPSRLAAQVRLGICQEWSNTENGAGAVVIFIGSLDSAAPSGWGVFYRSCEGKVLNLHPQSTEKDPFKRYFISQDDPEPHKANMALGSYLKAATDSLLKEQEYSAGPVFF</sequence>
<accession>A0A7S6WX42</accession>
<gene>
    <name evidence="1" type="ORF">IDM49_11440</name>
</gene>
<dbReference type="RefSeq" id="WP_193836762.1">
    <property type="nucleotide sequence ID" value="NZ_CP062960.1"/>
</dbReference>
<dbReference type="KEGG" id="rter:IDM49_11440"/>
<proteinExistence type="predicted"/>
<protein>
    <submittedName>
        <fullName evidence="1">Uncharacterized protein</fullName>
    </submittedName>
</protein>
<keyword evidence="1" id="KW-0614">Plasmid</keyword>
<reference evidence="1 2" key="1">
    <citation type="submission" date="2020-09" db="EMBL/GenBank/DDBJ databases">
        <title>Investigation of environmental microbes.</title>
        <authorList>
            <person name="Ou Y."/>
            <person name="Kang Q."/>
        </authorList>
    </citation>
    <scope>NUCLEOTIDE SEQUENCE [LARGE SCALE GENOMIC DNA]</scope>
    <source>
        <strain evidence="1 2">KJZ-14</strain>
        <plasmid evidence="1 2">p1</plasmid>
    </source>
</reference>
<name>A0A7S6WX42_9MICC</name>
<dbReference type="GeneID" id="96624850"/>
<dbReference type="EMBL" id="CP062960">
    <property type="protein sequence ID" value="QOW64709.1"/>
    <property type="molecule type" value="Genomic_DNA"/>
</dbReference>
<keyword evidence="2" id="KW-1185">Reference proteome</keyword>
<geneLocation type="plasmid" evidence="1 2">
    <name>p1</name>
</geneLocation>